<dbReference type="OMA" id="AEVWGNY"/>
<comment type="subcellular location">
    <subcellularLocation>
        <location evidence="1">Nucleus</location>
    </subcellularLocation>
</comment>
<feature type="compositionally biased region" description="Basic residues" evidence="3">
    <location>
        <begin position="470"/>
        <end position="479"/>
    </location>
</feature>
<accession>A0A401NYS4</accession>
<dbReference type="STRING" id="75743.A0A401NYS4"/>
<feature type="compositionally biased region" description="Polar residues" evidence="3">
    <location>
        <begin position="374"/>
        <end position="387"/>
    </location>
</feature>
<keyword evidence="2" id="KW-0539">Nucleus</keyword>
<dbReference type="EMBL" id="BFAA01006944">
    <property type="protein sequence ID" value="GCB66005.1"/>
    <property type="molecule type" value="Genomic_DNA"/>
</dbReference>
<evidence type="ECO:0000256" key="2">
    <source>
        <dbReference type="ARBA" id="ARBA00023242"/>
    </source>
</evidence>
<evidence type="ECO:0000313" key="6">
    <source>
        <dbReference type="Proteomes" id="UP000288216"/>
    </source>
</evidence>
<sequence length="604" mass="65806">MAGSWHQVLAAQAQLLLGRLEEGVWAGLGLLRSGLGTDLGLEPWLKRQPPGSAGLALLLLLLLLLLPALWALGRRLLFPRKRLGSPDQQAGPGGRRSGSGGGRNREKTPTEAQQQRLEEQRRRNKRKEKPKKSQPNGRAGSEPLEEEILHPFEKLIVKQLDTEKKTEKTKKNKKKPKAEMKQLQDEPQNWAEGKEPDEGAWETKISSREKRQQRRRDKGINETSAVDSSVATVGSEAVPAPQHTTASTGLAPRKTKGAETAVAPGWGEQLTVNGGGWCDVPAKVPTQINATKDEKWRQIPVLANAKRSPDQPAWGQEGSGTNAEAKEWAVPLVDKTWSEHALFPSIGAWAGVNDRVNTSEQKPPFSTVGAKTAVASTASEPASQPSTADPHWDAKPAPSPVDDAWSGINGISTADPSSDWNAPTEEWGNWLVEEPASTAQPEDVVAETHKLSDEEKEKVDSALQGSTNNKSKKKKKKKKKVEDATAPVQETEEQEKDAISGGQEQLVVPDQPERETAPPVETICTSEPAEVEEAPPVEITEEPAEIVENSSQDITSQVPDTLSETESSVSATKLNNLPPTQAKSEESWESPKQVKKKKKARRET</sequence>
<dbReference type="AlphaFoldDB" id="A0A401NYS4"/>
<dbReference type="GO" id="GO:0045766">
    <property type="term" value="P:positive regulation of angiogenesis"/>
    <property type="evidence" value="ECO:0007669"/>
    <property type="project" value="InterPro"/>
</dbReference>
<dbReference type="GO" id="GO:0005634">
    <property type="term" value="C:nucleus"/>
    <property type="evidence" value="ECO:0007669"/>
    <property type="project" value="UniProtKB-SubCell"/>
</dbReference>
<feature type="compositionally biased region" description="Acidic residues" evidence="3">
    <location>
        <begin position="529"/>
        <end position="545"/>
    </location>
</feature>
<keyword evidence="4" id="KW-0472">Membrane</keyword>
<dbReference type="PANTHER" id="PTHR23251:SF0">
    <property type="entry name" value="PROTEIN LYRIC"/>
    <property type="match status" value="1"/>
</dbReference>
<dbReference type="GO" id="GO:0003712">
    <property type="term" value="F:transcription coregulator activity"/>
    <property type="evidence" value="ECO:0007669"/>
    <property type="project" value="TreeGrafter"/>
</dbReference>
<comment type="caution">
    <text evidence="5">The sequence shown here is derived from an EMBL/GenBank/DDBJ whole genome shotgun (WGS) entry which is preliminary data.</text>
</comment>
<dbReference type="PANTHER" id="PTHR23251">
    <property type="entry name" value="LYSINE-RICH CEACAM1 CO-ISOLATED PROTEIN LYRIC PROTEIN"/>
    <property type="match status" value="1"/>
</dbReference>
<feature type="compositionally biased region" description="Polar residues" evidence="3">
    <location>
        <begin position="549"/>
        <end position="582"/>
    </location>
</feature>
<feature type="region of interest" description="Disordered" evidence="3">
    <location>
        <begin position="82"/>
        <end position="267"/>
    </location>
</feature>
<feature type="compositionally biased region" description="Polar residues" evidence="3">
    <location>
        <begin position="409"/>
        <end position="421"/>
    </location>
</feature>
<evidence type="ECO:0008006" key="7">
    <source>
        <dbReference type="Google" id="ProtNLM"/>
    </source>
</evidence>
<feature type="region of interest" description="Disordered" evidence="3">
    <location>
        <begin position="303"/>
        <end position="322"/>
    </location>
</feature>
<dbReference type="InterPro" id="IPR031402">
    <property type="entry name" value="LYRIC"/>
</dbReference>
<organism evidence="5 6">
    <name type="scientific">Scyliorhinus torazame</name>
    <name type="common">Cloudy catshark</name>
    <name type="synonym">Catulus torazame</name>
    <dbReference type="NCBI Taxonomy" id="75743"/>
    <lineage>
        <taxon>Eukaryota</taxon>
        <taxon>Metazoa</taxon>
        <taxon>Chordata</taxon>
        <taxon>Craniata</taxon>
        <taxon>Vertebrata</taxon>
        <taxon>Chondrichthyes</taxon>
        <taxon>Elasmobranchii</taxon>
        <taxon>Galeomorphii</taxon>
        <taxon>Galeoidea</taxon>
        <taxon>Carcharhiniformes</taxon>
        <taxon>Scyliorhinidae</taxon>
        <taxon>Scyliorhinus</taxon>
    </lineage>
</organism>
<evidence type="ECO:0000256" key="4">
    <source>
        <dbReference type="SAM" id="Phobius"/>
    </source>
</evidence>
<feature type="compositionally biased region" description="Gly residues" evidence="3">
    <location>
        <begin position="91"/>
        <end position="102"/>
    </location>
</feature>
<evidence type="ECO:0000256" key="3">
    <source>
        <dbReference type="SAM" id="MobiDB-lite"/>
    </source>
</evidence>
<evidence type="ECO:0000256" key="1">
    <source>
        <dbReference type="ARBA" id="ARBA00004123"/>
    </source>
</evidence>
<proteinExistence type="predicted"/>
<dbReference type="GO" id="GO:0043066">
    <property type="term" value="P:negative regulation of apoptotic process"/>
    <property type="evidence" value="ECO:0007669"/>
    <property type="project" value="InterPro"/>
</dbReference>
<name>A0A401NYS4_SCYTO</name>
<dbReference type="Proteomes" id="UP000288216">
    <property type="component" value="Unassembled WGS sequence"/>
</dbReference>
<reference evidence="5 6" key="1">
    <citation type="journal article" date="2018" name="Nat. Ecol. Evol.">
        <title>Shark genomes provide insights into elasmobranch evolution and the origin of vertebrates.</title>
        <authorList>
            <person name="Hara Y"/>
            <person name="Yamaguchi K"/>
            <person name="Onimaru K"/>
            <person name="Kadota M"/>
            <person name="Koyanagi M"/>
            <person name="Keeley SD"/>
            <person name="Tatsumi K"/>
            <person name="Tanaka K"/>
            <person name="Motone F"/>
            <person name="Kageyama Y"/>
            <person name="Nozu R"/>
            <person name="Adachi N"/>
            <person name="Nishimura O"/>
            <person name="Nakagawa R"/>
            <person name="Tanegashima C"/>
            <person name="Kiyatake I"/>
            <person name="Matsumoto R"/>
            <person name="Murakumo K"/>
            <person name="Nishida K"/>
            <person name="Terakita A"/>
            <person name="Kuratani S"/>
            <person name="Sato K"/>
            <person name="Hyodo S Kuraku.S."/>
        </authorList>
    </citation>
    <scope>NUCLEOTIDE SEQUENCE [LARGE SCALE GENOMIC DNA]</scope>
</reference>
<feature type="compositionally biased region" description="Basic residues" evidence="3">
    <location>
        <begin position="167"/>
        <end position="176"/>
    </location>
</feature>
<dbReference type="OrthoDB" id="8918651at2759"/>
<protein>
    <recommendedName>
        <fullName evidence="7">Protein LYRIC</fullName>
    </recommendedName>
</protein>
<evidence type="ECO:0000313" key="5">
    <source>
        <dbReference type="EMBL" id="GCB66005.1"/>
    </source>
</evidence>
<feature type="compositionally biased region" description="Basic and acidic residues" evidence="3">
    <location>
        <begin position="147"/>
        <end position="166"/>
    </location>
</feature>
<feature type="transmembrane region" description="Helical" evidence="4">
    <location>
        <begin position="50"/>
        <end position="72"/>
    </location>
</feature>
<gene>
    <name evidence="5" type="ORF">scyTo_0013529</name>
</gene>
<feature type="region of interest" description="Disordered" evidence="3">
    <location>
        <begin position="356"/>
        <end position="604"/>
    </location>
</feature>
<feature type="compositionally biased region" description="Basic residues" evidence="3">
    <location>
        <begin position="122"/>
        <end position="132"/>
    </location>
</feature>
<keyword evidence="4" id="KW-0812">Transmembrane</keyword>
<feature type="compositionally biased region" description="Polar residues" evidence="3">
    <location>
        <begin position="221"/>
        <end position="232"/>
    </location>
</feature>
<keyword evidence="6" id="KW-1185">Reference proteome</keyword>
<feature type="compositionally biased region" description="Basic residues" evidence="3">
    <location>
        <begin position="593"/>
        <end position="604"/>
    </location>
</feature>
<dbReference type="Pfam" id="PF15686">
    <property type="entry name" value="LYRIC"/>
    <property type="match status" value="1"/>
</dbReference>
<feature type="compositionally biased region" description="Basic and acidic residues" evidence="3">
    <location>
        <begin position="446"/>
        <end position="460"/>
    </location>
</feature>
<dbReference type="InterPro" id="IPR052305">
    <property type="entry name" value="TransReg_TumorExp"/>
</dbReference>
<dbReference type="GO" id="GO:0043123">
    <property type="term" value="P:positive regulation of canonical NF-kappaB signal transduction"/>
    <property type="evidence" value="ECO:0007669"/>
    <property type="project" value="InterPro"/>
</dbReference>
<keyword evidence="4" id="KW-1133">Transmembrane helix</keyword>
<dbReference type="GO" id="GO:0006357">
    <property type="term" value="P:regulation of transcription by RNA polymerase II"/>
    <property type="evidence" value="ECO:0007669"/>
    <property type="project" value="TreeGrafter"/>
</dbReference>